<dbReference type="EMBL" id="JACBKZ010000001">
    <property type="protein sequence ID" value="KAF5961400.1"/>
    <property type="molecule type" value="Genomic_DNA"/>
</dbReference>
<keyword evidence="1" id="KW-0175">Coiled coil</keyword>
<evidence type="ECO:0000313" key="4">
    <source>
        <dbReference type="Proteomes" id="UP000593564"/>
    </source>
</evidence>
<feature type="coiled-coil region" evidence="1">
    <location>
        <begin position="186"/>
        <end position="220"/>
    </location>
</feature>
<reference evidence="3 4" key="2">
    <citation type="submission" date="2020-07" db="EMBL/GenBank/DDBJ databases">
        <title>Genome assembly of wild tea tree DASZ reveals pedigree and selection history of tea varieties.</title>
        <authorList>
            <person name="Zhang W."/>
        </authorList>
    </citation>
    <scope>NUCLEOTIDE SEQUENCE [LARGE SCALE GENOMIC DNA]</scope>
    <source>
        <strain evidence="4">cv. G240</strain>
        <tissue evidence="3">Leaf</tissue>
    </source>
</reference>
<accession>A0A7J7I8S5</accession>
<proteinExistence type="predicted"/>
<dbReference type="AlphaFoldDB" id="A0A7J7I8S5"/>
<reference evidence="4" key="1">
    <citation type="journal article" date="2020" name="Nat. Commun.">
        <title>Genome assembly of wild tea tree DASZ reveals pedigree and selection history of tea varieties.</title>
        <authorList>
            <person name="Zhang W."/>
            <person name="Zhang Y."/>
            <person name="Qiu H."/>
            <person name="Guo Y."/>
            <person name="Wan H."/>
            <person name="Zhang X."/>
            <person name="Scossa F."/>
            <person name="Alseekh S."/>
            <person name="Zhang Q."/>
            <person name="Wang P."/>
            <person name="Xu L."/>
            <person name="Schmidt M.H."/>
            <person name="Jia X."/>
            <person name="Li D."/>
            <person name="Zhu A."/>
            <person name="Guo F."/>
            <person name="Chen W."/>
            <person name="Ni D."/>
            <person name="Usadel B."/>
            <person name="Fernie A.R."/>
            <person name="Wen W."/>
        </authorList>
    </citation>
    <scope>NUCLEOTIDE SEQUENCE [LARGE SCALE GENOMIC DNA]</scope>
    <source>
        <strain evidence="4">cv. G240</strain>
    </source>
</reference>
<evidence type="ECO:0000256" key="2">
    <source>
        <dbReference type="SAM" id="Phobius"/>
    </source>
</evidence>
<keyword evidence="2" id="KW-0812">Transmembrane</keyword>
<gene>
    <name evidence="3" type="ORF">HYC85_002609</name>
</gene>
<organism evidence="3 4">
    <name type="scientific">Camellia sinensis</name>
    <name type="common">Tea plant</name>
    <name type="synonym">Thea sinensis</name>
    <dbReference type="NCBI Taxonomy" id="4442"/>
    <lineage>
        <taxon>Eukaryota</taxon>
        <taxon>Viridiplantae</taxon>
        <taxon>Streptophyta</taxon>
        <taxon>Embryophyta</taxon>
        <taxon>Tracheophyta</taxon>
        <taxon>Spermatophyta</taxon>
        <taxon>Magnoliopsida</taxon>
        <taxon>eudicotyledons</taxon>
        <taxon>Gunneridae</taxon>
        <taxon>Pentapetalae</taxon>
        <taxon>asterids</taxon>
        <taxon>Ericales</taxon>
        <taxon>Theaceae</taxon>
        <taxon>Camellia</taxon>
    </lineage>
</organism>
<keyword evidence="2" id="KW-0472">Membrane</keyword>
<dbReference type="Proteomes" id="UP000593564">
    <property type="component" value="Unassembled WGS sequence"/>
</dbReference>
<keyword evidence="4" id="KW-1185">Reference proteome</keyword>
<keyword evidence="2" id="KW-1133">Transmembrane helix</keyword>
<feature type="transmembrane region" description="Helical" evidence="2">
    <location>
        <begin position="356"/>
        <end position="375"/>
    </location>
</feature>
<evidence type="ECO:0000256" key="1">
    <source>
        <dbReference type="SAM" id="Coils"/>
    </source>
</evidence>
<feature type="coiled-coil region" evidence="1">
    <location>
        <begin position="94"/>
        <end position="156"/>
    </location>
</feature>
<sequence length="379" mass="42615">MAGLFAWAADVVGGGGQSNDEDDINAIPVAFTPEQQQYARQLDLKASSLNRSIQDLRLRLPPPDISQRLPHLHAHSLASNAALALQLNAHSTTKEQAQLREVTLQEENAAYEKAISNCDNKIHEKLKEADLFRTKLQEMDLTEKNLKDKLENALAAFHARQSGKLGELSIDSETTVEAQDVIEASKSDVLDKLENKKQELSLMEEMVEVLEKKWAQVQENALKQPSPGNEDGLGKWIGCEYTVDMENMRNCPNVMQFSSAQREKILDRQLHSLIEQLATKQAQAEGLVSEIHLKEMELERLNGLWRSLETSTAEVNAARNRFGRSNSEKGSLSSDYIVDPHHRPSYHLGGRTENLMLLRSAFVLYILALHILVFIRISF</sequence>
<name>A0A7J7I8S5_CAMSI</name>
<comment type="caution">
    <text evidence="3">The sequence shown here is derived from an EMBL/GenBank/DDBJ whole genome shotgun (WGS) entry which is preliminary data.</text>
</comment>
<dbReference type="PANTHER" id="PTHR37761:SF2">
    <property type="entry name" value="OS09G0108400 PROTEIN"/>
    <property type="match status" value="1"/>
</dbReference>
<protein>
    <submittedName>
        <fullName evidence="3">Uncharacterized protein</fullName>
    </submittedName>
</protein>
<dbReference type="PANTHER" id="PTHR37761">
    <property type="entry name" value="OS09G0108400 PROTEIN"/>
    <property type="match status" value="1"/>
</dbReference>
<evidence type="ECO:0000313" key="3">
    <source>
        <dbReference type="EMBL" id="KAF5961400.1"/>
    </source>
</evidence>